<organism evidence="2 3">
    <name type="scientific">Biomphalaria glabrata</name>
    <name type="common">Bloodfluke planorb</name>
    <name type="synonym">Freshwater snail</name>
    <dbReference type="NCBI Taxonomy" id="6526"/>
    <lineage>
        <taxon>Eukaryota</taxon>
        <taxon>Metazoa</taxon>
        <taxon>Spiralia</taxon>
        <taxon>Lophotrochozoa</taxon>
        <taxon>Mollusca</taxon>
        <taxon>Gastropoda</taxon>
        <taxon>Heterobranchia</taxon>
        <taxon>Euthyneura</taxon>
        <taxon>Panpulmonata</taxon>
        <taxon>Hygrophila</taxon>
        <taxon>Lymnaeoidea</taxon>
        <taxon>Planorbidae</taxon>
        <taxon>Biomphalaria</taxon>
    </lineage>
</organism>
<dbReference type="RefSeq" id="XP_055888355.1">
    <property type="nucleotide sequence ID" value="XM_056032380.1"/>
</dbReference>
<keyword evidence="2" id="KW-1185">Reference proteome</keyword>
<gene>
    <name evidence="3" type="primary">LOC106056444</name>
</gene>
<feature type="transmembrane region" description="Helical" evidence="1">
    <location>
        <begin position="12"/>
        <end position="39"/>
    </location>
</feature>
<evidence type="ECO:0000313" key="3">
    <source>
        <dbReference type="RefSeq" id="XP_055888355.1"/>
    </source>
</evidence>
<keyword evidence="1" id="KW-1133">Transmembrane helix</keyword>
<keyword evidence="1" id="KW-0472">Membrane</keyword>
<feature type="transmembrane region" description="Helical" evidence="1">
    <location>
        <begin position="81"/>
        <end position="98"/>
    </location>
</feature>
<sequence length="154" mass="17629">MSLVIDQVIFALLKFLFFIVFTIITWFLSVTSQCLLFIITFVAPIVFHTTTAAVQVITQTAICLVRVLVSFIQMVIIDWRITLLVLFFVAAWLLNLQFGSSSSVTEETAELHTNTSQLVFNFLKSHVKPRNDDVDHLDLCERLCESLPKVFSRR</sequence>
<dbReference type="GeneID" id="106056444"/>
<dbReference type="AlphaFoldDB" id="A0A9W3AM78"/>
<keyword evidence="1" id="KW-0812">Transmembrane</keyword>
<feature type="transmembrane region" description="Helical" evidence="1">
    <location>
        <begin position="45"/>
        <end position="69"/>
    </location>
</feature>
<accession>A0A9W3AM78</accession>
<dbReference type="Proteomes" id="UP001165740">
    <property type="component" value="Chromosome 6"/>
</dbReference>
<evidence type="ECO:0000313" key="2">
    <source>
        <dbReference type="Proteomes" id="UP001165740"/>
    </source>
</evidence>
<reference evidence="3" key="1">
    <citation type="submission" date="2025-08" db="UniProtKB">
        <authorList>
            <consortium name="RefSeq"/>
        </authorList>
    </citation>
    <scope>IDENTIFICATION</scope>
</reference>
<name>A0A9W3AM78_BIOGL</name>
<protein>
    <submittedName>
        <fullName evidence="3">Uncharacterized protein LOC106056444</fullName>
    </submittedName>
</protein>
<evidence type="ECO:0000256" key="1">
    <source>
        <dbReference type="SAM" id="Phobius"/>
    </source>
</evidence>
<proteinExistence type="predicted"/>